<feature type="region of interest" description="Disordered" evidence="1">
    <location>
        <begin position="351"/>
        <end position="374"/>
    </location>
</feature>
<feature type="compositionally biased region" description="Polar residues" evidence="1">
    <location>
        <begin position="20"/>
        <end position="32"/>
    </location>
</feature>
<feature type="compositionally biased region" description="Polar residues" evidence="1">
    <location>
        <begin position="840"/>
        <end position="856"/>
    </location>
</feature>
<gene>
    <name evidence="2" type="primary">ORF66922</name>
</gene>
<accession>A0A0B6ZJM7</accession>
<evidence type="ECO:0000313" key="2">
    <source>
        <dbReference type="EMBL" id="CEK68602.1"/>
    </source>
</evidence>
<feature type="region of interest" description="Disordered" evidence="1">
    <location>
        <begin position="493"/>
        <end position="1028"/>
    </location>
</feature>
<feature type="compositionally biased region" description="Basic and acidic residues" evidence="1">
    <location>
        <begin position="987"/>
        <end position="1021"/>
    </location>
</feature>
<feature type="compositionally biased region" description="Basic and acidic residues" evidence="1">
    <location>
        <begin position="807"/>
        <end position="823"/>
    </location>
</feature>
<feature type="compositionally biased region" description="Acidic residues" evidence="1">
    <location>
        <begin position="767"/>
        <end position="776"/>
    </location>
</feature>
<feature type="region of interest" description="Disordered" evidence="1">
    <location>
        <begin position="14"/>
        <end position="34"/>
    </location>
</feature>
<feature type="compositionally biased region" description="Polar residues" evidence="1">
    <location>
        <begin position="708"/>
        <end position="728"/>
    </location>
</feature>
<proteinExistence type="predicted"/>
<sequence length="1028" mass="114284">KKFRSMREIKKRYKQPYKSILTQEPTTPTSPKISPFVLPENLLTPSRLKIIQSRHRFLSEQNLLSDPFSGEFAAHKDAMAQVTTPGKDRKYTPKMSKNPNYRSQEQLEKLMYMINLKHGRSEGSLHKTDAHGLHDDCMFSEKGRRELIDKALSIDNLHADLYRHLQRFLSETDTDGGPHGDVYFPETNSDMFDLTFPFQSHGSRNLDRPASMSELRHASDYTTISGAGSGYFETSESKGKGRFSQRHYKKSKSLCTLETNLDDVNFATSPTEDGLQRVPSAHELRISKSLQKLNVPNWYKQSSLSKSGSCLLKYGSSSSMASWALSPSLISSPCTTPSNTSNVVIKSRVQLPTSSRNLRSPRFASKSAPTTPSFMNQSEEEIYGMATPVKLPSEKMRTADKPKALMPIPIVPFDKIRAMFEKSKADIKTPKPRKEESPVSTTQPALSVAKTPAQRPVLIIPSKKLSVNGDEVHDTEDVIPRVVVSPTDPNVKSILKRTTQEKRYSDIQEATEADDDSTIIKPVATKPYESAPTMTLSQAPTLISPPKATKQQPVIKPPIKTKPVPPERSKSIEQKSTPTAKSETTPSVISKDGHTSPVQQKEDRQPPPVAKSKGFAFFKSLRSSSSSSTEDVKDKGRKSPRDKDSKSPTSPPVSPDSSYDTPDTFPASPVSRLSPVETKQQPTVSITPDTSKSKGRSYVNVVVGGPVDSTNKLESTSVGKPHSQQRSSAPVIEEPTRPAIQTSSYSEPSKQNVTRNTKSPEAIQETNLDDSYEDEILPSKPEPVLHETQPEKKRWFPKSKSSLAAKSTEELIKPAPKSKESQSKFEIQQLSDEPRRLRSPVQSASDTSYESRPGHSSNEHDRSRTSAIVSDDSRLTARESDQDRSRDSYSSRSGDRSREIERDFTRDTKIPERKISVESGQSGTRGLDRSSDHDSSHDFDRGSVRSGRYSDRSAPVDDHSRSFRSGRDSDRSVSTDDHNRSSASANSERETDISATLDDRNRSNVRSDRDLYTSATLDDRTSSNVRTG</sequence>
<protein>
    <submittedName>
        <fullName evidence="2">Uncharacterized protein</fullName>
    </submittedName>
</protein>
<feature type="non-terminal residue" evidence="2">
    <location>
        <position position="1028"/>
    </location>
</feature>
<feature type="compositionally biased region" description="Basic and acidic residues" evidence="1">
    <location>
        <begin position="871"/>
        <end position="916"/>
    </location>
</feature>
<feature type="compositionally biased region" description="Basic and acidic residues" evidence="1">
    <location>
        <begin position="426"/>
        <end position="437"/>
    </location>
</feature>
<dbReference type="AlphaFoldDB" id="A0A0B6ZJM7"/>
<feature type="non-terminal residue" evidence="2">
    <location>
        <position position="1"/>
    </location>
</feature>
<feature type="compositionally biased region" description="Basic and acidic residues" evidence="1">
    <location>
        <begin position="926"/>
        <end position="980"/>
    </location>
</feature>
<feature type="compositionally biased region" description="Polar residues" evidence="1">
    <location>
        <begin position="739"/>
        <end position="759"/>
    </location>
</feature>
<feature type="compositionally biased region" description="Basic and acidic residues" evidence="1">
    <location>
        <begin position="783"/>
        <end position="794"/>
    </location>
</feature>
<reference evidence="2" key="1">
    <citation type="submission" date="2014-12" db="EMBL/GenBank/DDBJ databases">
        <title>Insight into the proteome of Arion vulgaris.</title>
        <authorList>
            <person name="Aradska J."/>
            <person name="Bulat T."/>
            <person name="Smidak R."/>
            <person name="Sarate P."/>
            <person name="Gangsoo J."/>
            <person name="Sialana F."/>
            <person name="Bilban M."/>
            <person name="Lubec G."/>
        </authorList>
    </citation>
    <scope>NUCLEOTIDE SEQUENCE</scope>
    <source>
        <tissue evidence="2">Skin</tissue>
    </source>
</reference>
<feature type="compositionally biased region" description="Low complexity" evidence="1">
    <location>
        <begin position="549"/>
        <end position="562"/>
    </location>
</feature>
<evidence type="ECO:0000256" key="1">
    <source>
        <dbReference type="SAM" id="MobiDB-lite"/>
    </source>
</evidence>
<organism evidence="2">
    <name type="scientific">Arion vulgaris</name>
    <dbReference type="NCBI Taxonomy" id="1028688"/>
    <lineage>
        <taxon>Eukaryota</taxon>
        <taxon>Metazoa</taxon>
        <taxon>Spiralia</taxon>
        <taxon>Lophotrochozoa</taxon>
        <taxon>Mollusca</taxon>
        <taxon>Gastropoda</taxon>
        <taxon>Heterobranchia</taxon>
        <taxon>Euthyneura</taxon>
        <taxon>Panpulmonata</taxon>
        <taxon>Eupulmonata</taxon>
        <taxon>Stylommatophora</taxon>
        <taxon>Helicina</taxon>
        <taxon>Arionoidea</taxon>
        <taxon>Arionidae</taxon>
        <taxon>Arion</taxon>
    </lineage>
</organism>
<dbReference type="EMBL" id="HACG01021737">
    <property type="protein sequence ID" value="CEK68602.1"/>
    <property type="molecule type" value="Transcribed_RNA"/>
</dbReference>
<feature type="compositionally biased region" description="Polar residues" evidence="1">
    <location>
        <begin position="574"/>
        <end position="588"/>
    </location>
</feature>
<name>A0A0B6ZJM7_9EUPU</name>
<feature type="compositionally biased region" description="Polar residues" evidence="1">
    <location>
        <begin position="532"/>
        <end position="541"/>
    </location>
</feature>
<feature type="compositionally biased region" description="Basic and acidic residues" evidence="1">
    <location>
        <begin position="630"/>
        <end position="646"/>
    </location>
</feature>
<feature type="region of interest" description="Disordered" evidence="1">
    <location>
        <begin position="426"/>
        <end position="450"/>
    </location>
</feature>
<feature type="compositionally biased region" description="Polar residues" evidence="1">
    <location>
        <begin position="677"/>
        <end position="690"/>
    </location>
</feature>